<dbReference type="HAMAP" id="MF_00265">
    <property type="entry name" value="VapC_Nob1"/>
    <property type="match status" value="1"/>
</dbReference>
<sequence length="145" mass="16335">MSGVFFDTSVLLYMYDDDFPEKKAVAIERFERAVEEDRFVLSTQVLQEFYVNATRKLARPLTPERAAARGRDFSQLPLVRVDEGLVLLAIERHQEASLSFWDALIVETALDAGAGTLLTEDLQHGRKFDGLCIENPFVGDEAPRA</sequence>
<evidence type="ECO:0000313" key="10">
    <source>
        <dbReference type="Proteomes" id="UP000025229"/>
    </source>
</evidence>
<keyword evidence="5 6" id="KW-0460">Magnesium</keyword>
<protein>
    <recommendedName>
        <fullName evidence="6">Ribonuclease VapC</fullName>
        <shortName evidence="6">RNase VapC</shortName>
        <ecNumber evidence="6">3.1.-.-</ecNumber>
    </recommendedName>
    <alternativeName>
        <fullName evidence="6">Toxin VapC</fullName>
    </alternativeName>
</protein>
<dbReference type="InterPro" id="IPR029060">
    <property type="entry name" value="PIN-like_dom_sf"/>
</dbReference>
<keyword evidence="8" id="KW-0614">Plasmid</keyword>
<evidence type="ECO:0000259" key="7">
    <source>
        <dbReference type="Pfam" id="PF01850"/>
    </source>
</evidence>
<dbReference type="SUPFAM" id="SSF88723">
    <property type="entry name" value="PIN domain-like"/>
    <property type="match status" value="1"/>
</dbReference>
<evidence type="ECO:0000313" key="9">
    <source>
        <dbReference type="EMBL" id="MDX5895553.1"/>
    </source>
</evidence>
<dbReference type="EC" id="3.1.-.-" evidence="6"/>
<dbReference type="Pfam" id="PF01850">
    <property type="entry name" value="PIN"/>
    <property type="match status" value="1"/>
</dbReference>
<organism evidence="8 10">
    <name type="scientific">Rubrobacter radiotolerans</name>
    <name type="common">Arthrobacter radiotolerans</name>
    <dbReference type="NCBI Taxonomy" id="42256"/>
    <lineage>
        <taxon>Bacteria</taxon>
        <taxon>Bacillati</taxon>
        <taxon>Actinomycetota</taxon>
        <taxon>Rubrobacteria</taxon>
        <taxon>Rubrobacterales</taxon>
        <taxon>Rubrobacteraceae</taxon>
        <taxon>Rubrobacter</taxon>
    </lineage>
</organism>
<dbReference type="Proteomes" id="UP000025229">
    <property type="component" value="Plasmid 2"/>
</dbReference>
<dbReference type="HOGENOM" id="CLU_128080_0_0_11"/>
<geneLocation type="plasmid" evidence="8">
    <name>2</name>
</geneLocation>
<evidence type="ECO:0000313" key="8">
    <source>
        <dbReference type="EMBL" id="AHY48280.1"/>
    </source>
</evidence>
<dbReference type="AlphaFoldDB" id="A0A023X8A7"/>
<dbReference type="InterPro" id="IPR002716">
    <property type="entry name" value="PIN_dom"/>
</dbReference>
<evidence type="ECO:0000256" key="4">
    <source>
        <dbReference type="ARBA" id="ARBA00022801"/>
    </source>
</evidence>
<proteinExistence type="inferred from homology"/>
<dbReference type="RefSeq" id="WP_041339024.1">
    <property type="nucleotide sequence ID" value="NZ_CP007516.1"/>
</dbReference>
<gene>
    <name evidence="6" type="primary">vapC</name>
    <name evidence="8" type="ORF">RradSPS_2997</name>
    <name evidence="9" type="ORF">SIL72_16105</name>
</gene>
<keyword evidence="2 6" id="KW-0540">Nuclease</keyword>
<dbReference type="GO" id="GO:0090729">
    <property type="term" value="F:toxin activity"/>
    <property type="evidence" value="ECO:0007669"/>
    <property type="project" value="UniProtKB-KW"/>
</dbReference>
<dbReference type="GO" id="GO:0000287">
    <property type="term" value="F:magnesium ion binding"/>
    <property type="evidence" value="ECO:0007669"/>
    <property type="project" value="UniProtKB-UniRule"/>
</dbReference>
<evidence type="ECO:0000256" key="3">
    <source>
        <dbReference type="ARBA" id="ARBA00022723"/>
    </source>
</evidence>
<dbReference type="CDD" id="cd18692">
    <property type="entry name" value="PIN_VapC-like"/>
    <property type="match status" value="1"/>
</dbReference>
<keyword evidence="6" id="KW-0800">Toxin</keyword>
<feature type="domain" description="PIN" evidence="7">
    <location>
        <begin position="4"/>
        <end position="123"/>
    </location>
</feature>
<dbReference type="eggNOG" id="COG5573">
    <property type="taxonomic scope" value="Bacteria"/>
</dbReference>
<dbReference type="GO" id="GO:0016787">
    <property type="term" value="F:hydrolase activity"/>
    <property type="evidence" value="ECO:0007669"/>
    <property type="project" value="UniProtKB-KW"/>
</dbReference>
<feature type="binding site" evidence="6">
    <location>
        <position position="102"/>
    </location>
    <ligand>
        <name>Mg(2+)</name>
        <dbReference type="ChEBI" id="CHEBI:18420"/>
    </ligand>
</feature>
<keyword evidence="10" id="KW-1185">Reference proteome</keyword>
<comment type="function">
    <text evidence="6">Toxic component of a toxin-antitoxin (TA) system. An RNase.</text>
</comment>
<dbReference type="InterPro" id="IPR022907">
    <property type="entry name" value="VapC_family"/>
</dbReference>
<reference evidence="9" key="2">
    <citation type="submission" date="2023-11" db="EMBL/GenBank/DDBJ databases">
        <title>MicrobeMod: A computational toolkit for identifying prokaryotic methylation and restriction-modification with nanopore sequencing.</title>
        <authorList>
            <person name="Crits-Christoph A."/>
            <person name="Kang S.C."/>
            <person name="Lee H."/>
            <person name="Ostrov N."/>
        </authorList>
    </citation>
    <scope>NUCLEOTIDE SEQUENCE</scope>
    <source>
        <strain evidence="9">ATCC 51242</strain>
    </source>
</reference>
<keyword evidence="4 6" id="KW-0378">Hydrolase</keyword>
<dbReference type="Proteomes" id="UP001281130">
    <property type="component" value="Unassembled WGS sequence"/>
</dbReference>
<name>A0A023X8A7_RUBRA</name>
<dbReference type="GO" id="GO:0004540">
    <property type="term" value="F:RNA nuclease activity"/>
    <property type="evidence" value="ECO:0007669"/>
    <property type="project" value="InterPro"/>
</dbReference>
<dbReference type="Gene3D" id="3.40.50.1010">
    <property type="entry name" value="5'-nuclease"/>
    <property type="match status" value="1"/>
</dbReference>
<dbReference type="EMBL" id="JAWXXX010000003">
    <property type="protein sequence ID" value="MDX5895553.1"/>
    <property type="molecule type" value="Genomic_DNA"/>
</dbReference>
<comment type="similarity">
    <text evidence="6">Belongs to the PINc/VapC protein family.</text>
</comment>
<keyword evidence="1 6" id="KW-1277">Toxin-antitoxin system</keyword>
<evidence type="ECO:0000256" key="1">
    <source>
        <dbReference type="ARBA" id="ARBA00022649"/>
    </source>
</evidence>
<accession>A0A023X8A7</accession>
<evidence type="ECO:0000256" key="6">
    <source>
        <dbReference type="HAMAP-Rule" id="MF_00265"/>
    </source>
</evidence>
<dbReference type="EMBL" id="CP007516">
    <property type="protein sequence ID" value="AHY48280.1"/>
    <property type="molecule type" value="Genomic_DNA"/>
</dbReference>
<evidence type="ECO:0000256" key="5">
    <source>
        <dbReference type="ARBA" id="ARBA00022842"/>
    </source>
</evidence>
<reference evidence="8 10" key="1">
    <citation type="submission" date="2014-03" db="EMBL/GenBank/DDBJ databases">
        <title>Complete genome sequence of the Radio-Resistant Rubrobacter radiotolerans RSPS-4.</title>
        <authorList>
            <person name="Egas C.C."/>
            <person name="Barroso C.C."/>
            <person name="Froufe H.J.C."/>
            <person name="Pacheco J.J."/>
            <person name="Albuquerque L.L."/>
            <person name="da Costa M.M.S."/>
        </authorList>
    </citation>
    <scope>NUCLEOTIDE SEQUENCE [LARGE SCALE GENOMIC DNA]</scope>
    <source>
        <strain evidence="8 10">RSPS-4</strain>
        <plasmid evidence="8 10">2</plasmid>
    </source>
</reference>
<dbReference type="OrthoDB" id="9792015at2"/>
<evidence type="ECO:0000256" key="2">
    <source>
        <dbReference type="ARBA" id="ARBA00022722"/>
    </source>
</evidence>
<dbReference type="KEGG" id="rrd:RradSPS_2997"/>
<keyword evidence="3 6" id="KW-0479">Metal-binding</keyword>
<feature type="binding site" evidence="6">
    <location>
        <position position="7"/>
    </location>
    <ligand>
        <name>Mg(2+)</name>
        <dbReference type="ChEBI" id="CHEBI:18420"/>
    </ligand>
</feature>
<comment type="cofactor">
    <cofactor evidence="6">
        <name>Mg(2+)</name>
        <dbReference type="ChEBI" id="CHEBI:18420"/>
    </cofactor>
</comment>